<sequence length="145" mass="17425">GMGVRSSWVDGYYEIFNKYSKGLVEKDVFKHSLDSFKQVIRYERENRENEYALNRSLIEDKVWRSYGILLSSRLISIYEAFDLLSYLRLGIGLGTINYLKIKDINLLLFFIQDFHLKKRYNIDNENQNLEEVRAQYLRDYLKEVM</sequence>
<proteinExistence type="predicted"/>
<dbReference type="InterPro" id="IPR014746">
    <property type="entry name" value="Gln_synth/guanido_kin_cat_dom"/>
</dbReference>
<accession>A0A0F8ZFF3</accession>
<feature type="non-terminal residue" evidence="1">
    <location>
        <position position="1"/>
    </location>
</feature>
<protein>
    <submittedName>
        <fullName evidence="1">Uncharacterized protein</fullName>
    </submittedName>
</protein>
<dbReference type="SUPFAM" id="SSF55931">
    <property type="entry name" value="Glutamine synthetase/guanido kinase"/>
    <property type="match status" value="1"/>
</dbReference>
<comment type="caution">
    <text evidence="1">The sequence shown here is derived from an EMBL/GenBank/DDBJ whole genome shotgun (WGS) entry which is preliminary data.</text>
</comment>
<gene>
    <name evidence="1" type="ORF">LCGC14_2780910</name>
</gene>
<dbReference type="GO" id="GO:0003824">
    <property type="term" value="F:catalytic activity"/>
    <property type="evidence" value="ECO:0007669"/>
    <property type="project" value="InterPro"/>
</dbReference>
<dbReference type="AlphaFoldDB" id="A0A0F8ZFF3"/>
<organism evidence="1">
    <name type="scientific">marine sediment metagenome</name>
    <dbReference type="NCBI Taxonomy" id="412755"/>
    <lineage>
        <taxon>unclassified sequences</taxon>
        <taxon>metagenomes</taxon>
        <taxon>ecological metagenomes</taxon>
    </lineage>
</organism>
<reference evidence="1" key="1">
    <citation type="journal article" date="2015" name="Nature">
        <title>Complex archaea that bridge the gap between prokaryotes and eukaryotes.</title>
        <authorList>
            <person name="Spang A."/>
            <person name="Saw J.H."/>
            <person name="Jorgensen S.L."/>
            <person name="Zaremba-Niedzwiedzka K."/>
            <person name="Martijn J."/>
            <person name="Lind A.E."/>
            <person name="van Eijk R."/>
            <person name="Schleper C."/>
            <person name="Guy L."/>
            <person name="Ettema T.J."/>
        </authorList>
    </citation>
    <scope>NUCLEOTIDE SEQUENCE</scope>
</reference>
<name>A0A0F8ZFF3_9ZZZZ</name>
<evidence type="ECO:0000313" key="1">
    <source>
        <dbReference type="EMBL" id="KKK84680.1"/>
    </source>
</evidence>
<dbReference type="EMBL" id="LAZR01051663">
    <property type="protein sequence ID" value="KKK84680.1"/>
    <property type="molecule type" value="Genomic_DNA"/>
</dbReference>